<sequence>MIPLLNEVWADLSPKYGQNGFRVCGLYPWNPNAVKTSQATSYVRATAFNKHNVSLFFDNLNAVLVKHKIKPRNTYHFDETDNPAFLHVGPIGSISRANGSGWMRQEDFLFFMKHFVLFCRLNKENKCGYVNPATPLHTQVATIRPFCIRRVQILL</sequence>
<organism evidence="1 2">
    <name type="scientific">Daphnia magna</name>
    <dbReference type="NCBI Taxonomy" id="35525"/>
    <lineage>
        <taxon>Eukaryota</taxon>
        <taxon>Metazoa</taxon>
        <taxon>Ecdysozoa</taxon>
        <taxon>Arthropoda</taxon>
        <taxon>Crustacea</taxon>
        <taxon>Branchiopoda</taxon>
        <taxon>Diplostraca</taxon>
        <taxon>Cladocera</taxon>
        <taxon>Anomopoda</taxon>
        <taxon>Daphniidae</taxon>
        <taxon>Daphnia</taxon>
    </lineage>
</organism>
<gene>
    <name evidence="1" type="ORF">OUZ56_016190</name>
</gene>
<keyword evidence="2" id="KW-1185">Reference proteome</keyword>
<comment type="caution">
    <text evidence="1">The sequence shown here is derived from an EMBL/GenBank/DDBJ whole genome shotgun (WGS) entry which is preliminary data.</text>
</comment>
<reference evidence="1 2" key="1">
    <citation type="journal article" date="2023" name="Nucleic Acids Res.">
        <title>The hologenome of Daphnia magna reveals possible DNA methylation and microbiome-mediated evolution of the host genome.</title>
        <authorList>
            <person name="Chaturvedi A."/>
            <person name="Li X."/>
            <person name="Dhandapani V."/>
            <person name="Marshall H."/>
            <person name="Kissane S."/>
            <person name="Cuenca-Cambronero M."/>
            <person name="Asole G."/>
            <person name="Calvet F."/>
            <person name="Ruiz-Romero M."/>
            <person name="Marangio P."/>
            <person name="Guigo R."/>
            <person name="Rago D."/>
            <person name="Mirbahai L."/>
            <person name="Eastwood N."/>
            <person name="Colbourne J.K."/>
            <person name="Zhou J."/>
            <person name="Mallon E."/>
            <person name="Orsini L."/>
        </authorList>
    </citation>
    <scope>NUCLEOTIDE SEQUENCE [LARGE SCALE GENOMIC DNA]</scope>
    <source>
        <strain evidence="1">LRV0_1</strain>
    </source>
</reference>
<proteinExistence type="predicted"/>
<protein>
    <submittedName>
        <fullName evidence="1">Uncharacterized protein</fullName>
    </submittedName>
</protein>
<dbReference type="EMBL" id="JAOYFB010000038">
    <property type="protein sequence ID" value="KAK4027178.1"/>
    <property type="molecule type" value="Genomic_DNA"/>
</dbReference>
<evidence type="ECO:0000313" key="2">
    <source>
        <dbReference type="Proteomes" id="UP001234178"/>
    </source>
</evidence>
<dbReference type="Proteomes" id="UP001234178">
    <property type="component" value="Unassembled WGS sequence"/>
</dbReference>
<name>A0ABR0AQE2_9CRUS</name>
<accession>A0ABR0AQE2</accession>
<evidence type="ECO:0000313" key="1">
    <source>
        <dbReference type="EMBL" id="KAK4027178.1"/>
    </source>
</evidence>